<dbReference type="PANTHER" id="PTHR47843">
    <property type="entry name" value="BTB DOMAIN-CONTAINING PROTEIN-RELATED"/>
    <property type="match status" value="1"/>
</dbReference>
<dbReference type="SUPFAM" id="SSF54695">
    <property type="entry name" value="POZ domain"/>
    <property type="match status" value="1"/>
</dbReference>
<evidence type="ECO:0000256" key="1">
    <source>
        <dbReference type="SAM" id="MobiDB-lite"/>
    </source>
</evidence>
<dbReference type="PROSITE" id="PS50097">
    <property type="entry name" value="BTB"/>
    <property type="match status" value="1"/>
</dbReference>
<sequence length="296" mass="31624">MTTTTTMADPCTMTTEDGLKIGLANLFKSGDFSDFTIKCGPYHFEVYKAVICAQSEFFKAACKTNSFKEGRDNTITLDTSDQNDPSCDDPEAIKLLIHFLYHLDYEVSSAGVTTAQPLPALASSSSPPSAKRQRTSTGSAPSAVDKLALPSSDKHMLAHAKVFAAAVKYRVGPLRAMAAAKFKAAVTSGSTQTSFAETITVVYETTADDVRELRDIIEDALIKDKSFLIRKDIEMAVSTANGLAFALLRKAVTPAATVPATPKQVAVPKCRVCGGHTKFLGGSGRLICTACYSPFP</sequence>
<feature type="domain" description="BTB" evidence="2">
    <location>
        <begin position="33"/>
        <end position="109"/>
    </location>
</feature>
<dbReference type="STRING" id="1047168.A0A0F4H098"/>
<protein>
    <recommendedName>
        <fullName evidence="2">BTB domain-containing protein</fullName>
    </recommendedName>
</protein>
<evidence type="ECO:0000313" key="3">
    <source>
        <dbReference type="EMBL" id="KJY01911.1"/>
    </source>
</evidence>
<dbReference type="Proteomes" id="UP000033647">
    <property type="component" value="Unassembled WGS sequence"/>
</dbReference>
<keyword evidence="4" id="KW-1185">Reference proteome</keyword>
<evidence type="ECO:0000313" key="4">
    <source>
        <dbReference type="Proteomes" id="UP000033647"/>
    </source>
</evidence>
<gene>
    <name evidence="3" type="ORF">TI39_contig272g00005</name>
</gene>
<dbReference type="OrthoDB" id="6359816at2759"/>
<dbReference type="CDD" id="cd18186">
    <property type="entry name" value="BTB_POZ_ZBTB_KLHL-like"/>
    <property type="match status" value="1"/>
</dbReference>
<dbReference type="EMBL" id="LAFY01000264">
    <property type="protein sequence ID" value="KJY01911.1"/>
    <property type="molecule type" value="Genomic_DNA"/>
</dbReference>
<dbReference type="PANTHER" id="PTHR47843:SF5">
    <property type="entry name" value="BTB_POZ DOMAIN PROTEIN"/>
    <property type="match status" value="1"/>
</dbReference>
<name>A0A0F4H098_9PEZI</name>
<organism evidence="3 4">
    <name type="scientific">Zymoseptoria brevis</name>
    <dbReference type="NCBI Taxonomy" id="1047168"/>
    <lineage>
        <taxon>Eukaryota</taxon>
        <taxon>Fungi</taxon>
        <taxon>Dikarya</taxon>
        <taxon>Ascomycota</taxon>
        <taxon>Pezizomycotina</taxon>
        <taxon>Dothideomycetes</taxon>
        <taxon>Dothideomycetidae</taxon>
        <taxon>Mycosphaerellales</taxon>
        <taxon>Mycosphaerellaceae</taxon>
        <taxon>Zymoseptoria</taxon>
    </lineage>
</organism>
<dbReference type="InterPro" id="IPR011333">
    <property type="entry name" value="SKP1/BTB/POZ_sf"/>
</dbReference>
<feature type="region of interest" description="Disordered" evidence="1">
    <location>
        <begin position="119"/>
        <end position="145"/>
    </location>
</feature>
<dbReference type="InterPro" id="IPR000210">
    <property type="entry name" value="BTB/POZ_dom"/>
</dbReference>
<proteinExistence type="predicted"/>
<accession>A0A0F4H098</accession>
<dbReference type="Gene3D" id="3.30.710.10">
    <property type="entry name" value="Potassium Channel Kv1.1, Chain A"/>
    <property type="match status" value="1"/>
</dbReference>
<dbReference type="Pfam" id="PF00651">
    <property type="entry name" value="BTB"/>
    <property type="match status" value="1"/>
</dbReference>
<dbReference type="AlphaFoldDB" id="A0A0F4H098"/>
<reference evidence="3 4" key="1">
    <citation type="submission" date="2015-03" db="EMBL/GenBank/DDBJ databases">
        <title>RNA-seq based gene annotation and comparative genomics of four Zymoseptoria species reveal species-specific pathogenicity related genes and transposable element activity.</title>
        <authorList>
            <person name="Grandaubert J."/>
            <person name="Bhattacharyya A."/>
            <person name="Stukenbrock E.H."/>
        </authorList>
    </citation>
    <scope>NUCLEOTIDE SEQUENCE [LARGE SCALE GENOMIC DNA]</scope>
    <source>
        <strain evidence="3 4">Zb18110</strain>
    </source>
</reference>
<comment type="caution">
    <text evidence="3">The sequence shown here is derived from an EMBL/GenBank/DDBJ whole genome shotgun (WGS) entry which is preliminary data.</text>
</comment>
<feature type="compositionally biased region" description="Low complexity" evidence="1">
    <location>
        <begin position="119"/>
        <end position="130"/>
    </location>
</feature>
<evidence type="ECO:0000259" key="2">
    <source>
        <dbReference type="PROSITE" id="PS50097"/>
    </source>
</evidence>